<feature type="transmembrane region" description="Helical" evidence="6">
    <location>
        <begin position="168"/>
        <end position="197"/>
    </location>
</feature>
<organism evidence="7 8">
    <name type="scientific">Rhodococcus oryzae</name>
    <dbReference type="NCBI Taxonomy" id="2571143"/>
    <lineage>
        <taxon>Bacteria</taxon>
        <taxon>Bacillati</taxon>
        <taxon>Actinomycetota</taxon>
        <taxon>Actinomycetes</taxon>
        <taxon>Mycobacteriales</taxon>
        <taxon>Nocardiaceae</taxon>
        <taxon>Rhodococcus</taxon>
    </lineage>
</organism>
<feature type="transmembrane region" description="Helical" evidence="6">
    <location>
        <begin position="76"/>
        <end position="93"/>
    </location>
</feature>
<feature type="transmembrane region" description="Helical" evidence="6">
    <location>
        <begin position="44"/>
        <end position="64"/>
    </location>
</feature>
<sequence length="229" mass="24647">MRWATGTPTPWSSTPSTRTRPARSAPGPRTRRVAVLPLFASDPAAGAILATAFTAFVFSEFWIGRTRPGSAERDQDARSGLAVGLGLLSAYAGGPAISLLVTSTVITTGAVWYFVAGLAIAAAGQGMRLRAVYELGVAFTFRVQVAPGQTVVDTGLYRRIRHPSYTGALICALGFTIAYTNWLAPLAVLGLVLGYVVRIPHEEQTLAEGLGEPYRQYMRRTKRLIPFVF</sequence>
<keyword evidence="8" id="KW-1185">Reference proteome</keyword>
<dbReference type="Proteomes" id="UP000305109">
    <property type="component" value="Unassembled WGS sequence"/>
</dbReference>
<evidence type="ECO:0000313" key="7">
    <source>
        <dbReference type="EMBL" id="TJZ77093.1"/>
    </source>
</evidence>
<dbReference type="InterPro" id="IPR052527">
    <property type="entry name" value="Metal_cation-efflux_comp"/>
</dbReference>
<dbReference type="PANTHER" id="PTHR43847:SF1">
    <property type="entry name" value="BLL3993 PROTEIN"/>
    <property type="match status" value="1"/>
</dbReference>
<keyword evidence="4 6" id="KW-0472">Membrane</keyword>
<gene>
    <name evidence="7" type="ORF">FCG67_14720</name>
</gene>
<evidence type="ECO:0000256" key="1">
    <source>
        <dbReference type="ARBA" id="ARBA00004141"/>
    </source>
</evidence>
<comment type="caution">
    <text evidence="7">The sequence shown here is derived from an EMBL/GenBank/DDBJ whole genome shotgun (WGS) entry which is preliminary data.</text>
</comment>
<feature type="region of interest" description="Disordered" evidence="5">
    <location>
        <begin position="1"/>
        <end position="29"/>
    </location>
</feature>
<feature type="transmembrane region" description="Helical" evidence="6">
    <location>
        <begin position="99"/>
        <end position="123"/>
    </location>
</feature>
<comment type="subcellular location">
    <subcellularLocation>
        <location evidence="1">Membrane</location>
        <topology evidence="1">Multi-pass membrane protein</topology>
    </subcellularLocation>
</comment>
<keyword evidence="3 6" id="KW-1133">Transmembrane helix</keyword>
<dbReference type="EMBL" id="SUMD01000006">
    <property type="protein sequence ID" value="TJZ77093.1"/>
    <property type="molecule type" value="Genomic_DNA"/>
</dbReference>
<evidence type="ECO:0000256" key="2">
    <source>
        <dbReference type="ARBA" id="ARBA00022692"/>
    </source>
</evidence>
<evidence type="ECO:0000313" key="8">
    <source>
        <dbReference type="Proteomes" id="UP000305109"/>
    </source>
</evidence>
<evidence type="ECO:0000256" key="5">
    <source>
        <dbReference type="SAM" id="MobiDB-lite"/>
    </source>
</evidence>
<reference evidence="7 8" key="1">
    <citation type="submission" date="2019-04" db="EMBL/GenBank/DDBJ databases">
        <title>Rhodococcus oryzae sp. nov., a novel actinomycete isolated from rhizosphere soil of rice (Oryza sativa L.).</title>
        <authorList>
            <person name="Li C."/>
        </authorList>
    </citation>
    <scope>NUCLEOTIDE SEQUENCE [LARGE SCALE GENOMIC DNA]</scope>
    <source>
        <strain evidence="7 8">NEAU-CX67</strain>
    </source>
</reference>
<accession>A0ABY2RIY8</accession>
<dbReference type="PANTHER" id="PTHR43847">
    <property type="entry name" value="BLL3993 PROTEIN"/>
    <property type="match status" value="1"/>
</dbReference>
<evidence type="ECO:0000256" key="3">
    <source>
        <dbReference type="ARBA" id="ARBA00022989"/>
    </source>
</evidence>
<name>A0ABY2RIY8_9NOCA</name>
<dbReference type="InterPro" id="IPR007269">
    <property type="entry name" value="ICMT_MeTrfase"/>
</dbReference>
<protein>
    <submittedName>
        <fullName evidence="7">Isoprenylcysteine carboxylmethyltransferase family protein</fullName>
    </submittedName>
</protein>
<dbReference type="Pfam" id="PF04140">
    <property type="entry name" value="ICMT"/>
    <property type="match status" value="1"/>
</dbReference>
<evidence type="ECO:0000256" key="4">
    <source>
        <dbReference type="ARBA" id="ARBA00023136"/>
    </source>
</evidence>
<proteinExistence type="predicted"/>
<dbReference type="Gene3D" id="1.20.120.1630">
    <property type="match status" value="1"/>
</dbReference>
<keyword evidence="2 6" id="KW-0812">Transmembrane</keyword>
<evidence type="ECO:0000256" key="6">
    <source>
        <dbReference type="SAM" id="Phobius"/>
    </source>
</evidence>
<feature type="compositionally biased region" description="Low complexity" evidence="5">
    <location>
        <begin position="1"/>
        <end position="26"/>
    </location>
</feature>